<keyword evidence="2" id="KW-1185">Reference proteome</keyword>
<gene>
    <name evidence="1" type="ORF">PsorP6_013842</name>
</gene>
<organism evidence="1 2">
    <name type="scientific">Peronosclerospora sorghi</name>
    <dbReference type="NCBI Taxonomy" id="230839"/>
    <lineage>
        <taxon>Eukaryota</taxon>
        <taxon>Sar</taxon>
        <taxon>Stramenopiles</taxon>
        <taxon>Oomycota</taxon>
        <taxon>Peronosporomycetes</taxon>
        <taxon>Peronosporales</taxon>
        <taxon>Peronosporaceae</taxon>
        <taxon>Peronosclerospora</taxon>
    </lineage>
</organism>
<name>A0ACC0VGK1_9STRA</name>
<dbReference type="EMBL" id="CM047588">
    <property type="protein sequence ID" value="KAI9905620.1"/>
    <property type="molecule type" value="Genomic_DNA"/>
</dbReference>
<comment type="caution">
    <text evidence="1">The sequence shown here is derived from an EMBL/GenBank/DDBJ whole genome shotgun (WGS) entry which is preliminary data.</text>
</comment>
<protein>
    <submittedName>
        <fullName evidence="1">Uncharacterized protein</fullName>
    </submittedName>
</protein>
<dbReference type="Proteomes" id="UP001163321">
    <property type="component" value="Chromosome 9"/>
</dbReference>
<proteinExistence type="predicted"/>
<evidence type="ECO:0000313" key="2">
    <source>
        <dbReference type="Proteomes" id="UP001163321"/>
    </source>
</evidence>
<evidence type="ECO:0000313" key="1">
    <source>
        <dbReference type="EMBL" id="KAI9905620.1"/>
    </source>
</evidence>
<accession>A0ACC0VGK1</accession>
<reference evidence="1 2" key="1">
    <citation type="journal article" date="2022" name="bioRxiv">
        <title>The genome of the oomycete Peronosclerospora sorghi, a cosmopolitan pathogen of maize and sorghum, is inflated with dispersed pseudogenes.</title>
        <authorList>
            <person name="Fletcher K."/>
            <person name="Martin F."/>
            <person name="Isakeit T."/>
            <person name="Cavanaugh K."/>
            <person name="Magill C."/>
            <person name="Michelmore R."/>
        </authorList>
    </citation>
    <scope>NUCLEOTIDE SEQUENCE [LARGE SCALE GENOMIC DNA]</scope>
    <source>
        <strain evidence="1">P6</strain>
    </source>
</reference>
<sequence>MEVVMLNERLRRHFSTLLKQLPPRHDVSAAYSQKISIHACSSPSFAVSGDLYTKHCRFMLWRLNSYQYGSASAFLLDLEQLERVATSPEAKKQVHSLLNHLAASEGEKQGEPSAIKVSNKCGTTVLLGSSSGVPGLQKVASNKSDQDLDSTWLCNVTLGHQFVTIGTFSTKEEALQEYQKQRKRMAENAAGFNKLRLLASKLEQEQHEQDERVLKDAMAQCHPRLTTMKVAPTTTTAVTPAPSVTSSTRGIARVVAKNIASATISSPGASPAPSETGASPLKVSRASTKHKAVENLGNACVSPKKQKTESANNSTASSLSVSERSYLKLRRLIQKRLCRHLKGKEVCVVSDVENRDDTMWSASGRLEAGKVFSFSRKKQMPFADYVRDELGRAESACAHMFLVHSKESIDDHLKVCDAFSDKDRQLGPATDSTSKRRKGSRRTS</sequence>